<dbReference type="EMBL" id="MN062186">
    <property type="protein sequence ID" value="QEG09291.1"/>
    <property type="molecule type" value="Genomic_DNA"/>
</dbReference>
<dbReference type="Proteomes" id="UP000324257">
    <property type="component" value="Segment"/>
</dbReference>
<accession>A0A5B9NCT6</accession>
<keyword evidence="3" id="KW-1185">Reference proteome</keyword>
<evidence type="ECO:0000313" key="2">
    <source>
        <dbReference type="EMBL" id="QEG09291.1"/>
    </source>
</evidence>
<feature type="region of interest" description="Disordered" evidence="1">
    <location>
        <begin position="269"/>
        <end position="297"/>
    </location>
</feature>
<feature type="compositionally biased region" description="Gly residues" evidence="1">
    <location>
        <begin position="275"/>
        <end position="285"/>
    </location>
</feature>
<evidence type="ECO:0000256" key="1">
    <source>
        <dbReference type="SAM" id="MobiDB-lite"/>
    </source>
</evidence>
<feature type="compositionally biased region" description="Low complexity" evidence="1">
    <location>
        <begin position="286"/>
        <end position="295"/>
    </location>
</feature>
<feature type="region of interest" description="Disordered" evidence="1">
    <location>
        <begin position="637"/>
        <end position="661"/>
    </location>
</feature>
<evidence type="ECO:0000313" key="3">
    <source>
        <dbReference type="Proteomes" id="UP000324257"/>
    </source>
</evidence>
<proteinExistence type="predicted"/>
<protein>
    <submittedName>
        <fullName evidence="2">Uncharacterized protein</fullName>
    </submittedName>
</protein>
<gene>
    <name evidence="2" type="ORF">CPT_Pokken_073</name>
</gene>
<feature type="compositionally biased region" description="Polar residues" evidence="1">
    <location>
        <begin position="643"/>
        <end position="661"/>
    </location>
</feature>
<reference evidence="3" key="1">
    <citation type="submission" date="2019-06" db="EMBL/GenBank/DDBJ databases">
        <title>The complete genome of Stenotrophomonas phage Pokken.</title>
        <authorList>
            <person name="Hayden A."/>
            <person name="Martinez N."/>
            <person name="Moreland R."/>
            <person name="Liu M."/>
            <person name="Gonzalez C.F."/>
            <person name="Ramsey J."/>
        </authorList>
    </citation>
    <scope>NUCLEOTIDE SEQUENCE [LARGE SCALE GENOMIC DNA]</scope>
</reference>
<organism evidence="2 3">
    <name type="scientific">Stenotrophomonas phage Pokken</name>
    <dbReference type="NCBI Taxonomy" id="2596674"/>
    <lineage>
        <taxon>Viruses</taxon>
        <taxon>Duplodnaviria</taxon>
        <taxon>Heunggongvirae</taxon>
        <taxon>Uroviricota</taxon>
        <taxon>Caudoviricetes</taxon>
        <taxon>Schitoviridae</taxon>
        <taxon>Pokkenvirus</taxon>
        <taxon>Pokkenvirus pokken</taxon>
    </lineage>
</organism>
<name>A0A5B9NCT6_9CAUD</name>
<sequence>MAAIQYRPIDSPDFSSAMRGYQMFSDQLNNAFSAARGTLNDLQARQTRDADQEVLARALQQQDAGGLRDALSSGSLLSGINPNRLSAGVLTGLQDRVGTLLGQDRTRQQLESGALDLEQGRYGFDRTRDTNARSDAARTAQAALFDAASRGNSAEVARIRQENSDVLGNLNADQSLAMAQGAQGLLRGELGQRQGEFGLTRDRYNLSIDQRNDNESRAAQVLATDVLRRAASPEDARAVLESMSGLDQNLRAQATRLVQNAFPGTYGPLATDAPAGGGGRSGGGAAQSAPGTAGTRQGSVYDTTFEFQATPVPISQMKIGDVIDHQSGMISRQGHSPLGAYQINKATLEDFGPRVLGKDWKNQPFDADAQNKIGEAIFNARKGGDLTQTWAALTDKRPGAYKDLSWDEMRQQISRAETGQAVGNQGRQATGEALSSILTRAMQDTNNGGVSNDYAQTVGDTRDAGQIISEITGEGGSFAGADKSILTRELRRVMNEGNVNAATAAAVLRRNIDASPTNPLEYLQYGANRVLSPFRSTGNLGNGLRLNDDGVDAAIQSFRNGSALSQFDSAQQVGAVAQQIQSAQATLDDAMAQYRAVAQRAQTQPGLAAQLPRYQARVQAAQQRLDAVREAQRGLEQLRPNWQDRTVPQPVAQSQGGGSARTTQILQDAAAPLPSGIPAPGFRGQGRNW</sequence>